<feature type="transmembrane region" description="Helical" evidence="3">
    <location>
        <begin position="175"/>
        <end position="196"/>
    </location>
</feature>
<keyword evidence="6" id="KW-1185">Reference proteome</keyword>
<dbReference type="Proteomes" id="UP000287171">
    <property type="component" value="Unassembled WGS sequence"/>
</dbReference>
<comment type="caution">
    <text evidence="5">The sequence shown here is derived from an EMBL/GenBank/DDBJ whole genome shotgun (WGS) entry which is preliminary data.</text>
</comment>
<keyword evidence="1" id="KW-0175">Coiled coil</keyword>
<dbReference type="AlphaFoldDB" id="A0A402B5W7"/>
<feature type="transmembrane region" description="Helical" evidence="3">
    <location>
        <begin position="38"/>
        <end position="57"/>
    </location>
</feature>
<dbReference type="EMBL" id="BIFT01000001">
    <property type="protein sequence ID" value="GCE26727.1"/>
    <property type="molecule type" value="Genomic_DNA"/>
</dbReference>
<dbReference type="InterPro" id="IPR003660">
    <property type="entry name" value="HAMP_dom"/>
</dbReference>
<feature type="region of interest" description="Disordered" evidence="2">
    <location>
        <begin position="337"/>
        <end position="403"/>
    </location>
</feature>
<feature type="coiled-coil region" evidence="1">
    <location>
        <begin position="217"/>
        <end position="244"/>
    </location>
</feature>
<protein>
    <recommendedName>
        <fullName evidence="4">HAMP domain-containing protein</fullName>
    </recommendedName>
</protein>
<dbReference type="GO" id="GO:0007165">
    <property type="term" value="P:signal transduction"/>
    <property type="evidence" value="ECO:0007669"/>
    <property type="project" value="InterPro"/>
</dbReference>
<feature type="transmembrane region" description="Helical" evidence="3">
    <location>
        <begin position="90"/>
        <end position="110"/>
    </location>
</feature>
<keyword evidence="3" id="KW-1133">Transmembrane helix</keyword>
<evidence type="ECO:0000313" key="6">
    <source>
        <dbReference type="Proteomes" id="UP000287171"/>
    </source>
</evidence>
<name>A0A402B5W7_9CHLR</name>
<keyword evidence="3" id="KW-0472">Membrane</keyword>
<dbReference type="GO" id="GO:0016020">
    <property type="term" value="C:membrane"/>
    <property type="evidence" value="ECO:0007669"/>
    <property type="project" value="InterPro"/>
</dbReference>
<evidence type="ECO:0000259" key="4">
    <source>
        <dbReference type="PROSITE" id="PS50885"/>
    </source>
</evidence>
<gene>
    <name evidence="5" type="ORF">KDA_22110</name>
</gene>
<proteinExistence type="predicted"/>
<feature type="domain" description="HAMP" evidence="4">
    <location>
        <begin position="246"/>
        <end position="284"/>
    </location>
</feature>
<feature type="transmembrane region" description="Helical" evidence="3">
    <location>
        <begin position="116"/>
        <end position="136"/>
    </location>
</feature>
<evidence type="ECO:0000256" key="1">
    <source>
        <dbReference type="SAM" id="Coils"/>
    </source>
</evidence>
<organism evidence="5 6">
    <name type="scientific">Dictyobacter alpinus</name>
    <dbReference type="NCBI Taxonomy" id="2014873"/>
    <lineage>
        <taxon>Bacteria</taxon>
        <taxon>Bacillati</taxon>
        <taxon>Chloroflexota</taxon>
        <taxon>Ktedonobacteria</taxon>
        <taxon>Ktedonobacterales</taxon>
        <taxon>Dictyobacteraceae</taxon>
        <taxon>Dictyobacter</taxon>
    </lineage>
</organism>
<accession>A0A402B5W7</accession>
<reference evidence="6" key="1">
    <citation type="submission" date="2018-12" db="EMBL/GenBank/DDBJ databases">
        <title>Tengunoibacter tsumagoiensis gen. nov., sp. nov., Dictyobacter kobayashii sp. nov., D. alpinus sp. nov., and D. joshuensis sp. nov. and description of Dictyobacteraceae fam. nov. within the order Ktedonobacterales isolated from Tengu-no-mugimeshi.</title>
        <authorList>
            <person name="Wang C.M."/>
            <person name="Zheng Y."/>
            <person name="Sakai Y."/>
            <person name="Toyoda A."/>
            <person name="Minakuchi Y."/>
            <person name="Abe K."/>
            <person name="Yokota A."/>
            <person name="Yabe S."/>
        </authorList>
    </citation>
    <scope>NUCLEOTIDE SEQUENCE [LARGE SCALE GENOMIC DNA]</scope>
    <source>
        <strain evidence="6">Uno16</strain>
    </source>
</reference>
<feature type="transmembrane region" description="Helical" evidence="3">
    <location>
        <begin position="63"/>
        <end position="83"/>
    </location>
</feature>
<feature type="compositionally biased region" description="Polar residues" evidence="2">
    <location>
        <begin position="355"/>
        <end position="368"/>
    </location>
</feature>
<evidence type="ECO:0000256" key="2">
    <source>
        <dbReference type="SAM" id="MobiDB-lite"/>
    </source>
</evidence>
<keyword evidence="3" id="KW-0812">Transmembrane</keyword>
<sequence>MDARSGFWGWWLNLAAPPRNEQTMAGPLLREKMRKAELTAYFLFVVACFVVFDLILALVSSHFMSVIFVLIFALFLGLLTFLNRAGRTQVSAILLVSAMLLSIIFVIAFTPSTTSAIDLFPTYDFFVYPIALGSLFIPRKFIFPFTIVAIAFIVFNLLFQHHGADIERVKGTSGVAIWLIRPAAVLLVIAIVNWLGMRSIEKAILRADRAEELVTAQNQVTIQAREISQQKEQLESEITQILLVHREAANGNYAVRAPVRANDAIWQIGRSLNNLLARYEQFAHDQRELSAQQEDIEKVAIYIENIRRGQRIAPPLCHSLAGKRMLTALGATVLPAEQRPFSPSSPDQRPFPGSSVEQQPFPTSTRYQWNDGGPQQGRPASDRLPHVRPHNTGNISPNQERTY</sequence>
<dbReference type="PROSITE" id="PS50885">
    <property type="entry name" value="HAMP"/>
    <property type="match status" value="1"/>
</dbReference>
<feature type="transmembrane region" description="Helical" evidence="3">
    <location>
        <begin position="141"/>
        <end position="159"/>
    </location>
</feature>
<feature type="compositionally biased region" description="Polar residues" evidence="2">
    <location>
        <begin position="391"/>
        <end position="403"/>
    </location>
</feature>
<evidence type="ECO:0000313" key="5">
    <source>
        <dbReference type="EMBL" id="GCE26727.1"/>
    </source>
</evidence>
<evidence type="ECO:0000256" key="3">
    <source>
        <dbReference type="SAM" id="Phobius"/>
    </source>
</evidence>